<proteinExistence type="predicted"/>
<feature type="non-terminal residue" evidence="2">
    <location>
        <position position="31"/>
    </location>
</feature>
<gene>
    <name evidence="2" type="ORF">LCGC14_3100180</name>
</gene>
<accession>A0A0F8W8H1</accession>
<evidence type="ECO:0000256" key="1">
    <source>
        <dbReference type="SAM" id="Phobius"/>
    </source>
</evidence>
<sequence length="31" mass="3506">MQGVALLKKIMAKMLNLRWVGIVILAVILLR</sequence>
<keyword evidence="1" id="KW-0472">Membrane</keyword>
<reference evidence="2" key="1">
    <citation type="journal article" date="2015" name="Nature">
        <title>Complex archaea that bridge the gap between prokaryotes and eukaryotes.</title>
        <authorList>
            <person name="Spang A."/>
            <person name="Saw J.H."/>
            <person name="Jorgensen S.L."/>
            <person name="Zaremba-Niedzwiedzka K."/>
            <person name="Martijn J."/>
            <person name="Lind A.E."/>
            <person name="van Eijk R."/>
            <person name="Schleper C."/>
            <person name="Guy L."/>
            <person name="Ettema T.J."/>
        </authorList>
    </citation>
    <scope>NUCLEOTIDE SEQUENCE</scope>
</reference>
<dbReference type="AlphaFoldDB" id="A0A0F8W8H1"/>
<keyword evidence="1" id="KW-1133">Transmembrane helix</keyword>
<protein>
    <submittedName>
        <fullName evidence="2">Uncharacterized protein</fullName>
    </submittedName>
</protein>
<dbReference type="EMBL" id="LAZR01066778">
    <property type="protein sequence ID" value="KKK52908.1"/>
    <property type="molecule type" value="Genomic_DNA"/>
</dbReference>
<organism evidence="2">
    <name type="scientific">marine sediment metagenome</name>
    <dbReference type="NCBI Taxonomy" id="412755"/>
    <lineage>
        <taxon>unclassified sequences</taxon>
        <taxon>metagenomes</taxon>
        <taxon>ecological metagenomes</taxon>
    </lineage>
</organism>
<keyword evidence="1" id="KW-0812">Transmembrane</keyword>
<feature type="transmembrane region" description="Helical" evidence="1">
    <location>
        <begin position="12"/>
        <end position="30"/>
    </location>
</feature>
<name>A0A0F8W8H1_9ZZZZ</name>
<evidence type="ECO:0000313" key="2">
    <source>
        <dbReference type="EMBL" id="KKK52908.1"/>
    </source>
</evidence>
<comment type="caution">
    <text evidence="2">The sequence shown here is derived from an EMBL/GenBank/DDBJ whole genome shotgun (WGS) entry which is preliminary data.</text>
</comment>